<dbReference type="SUPFAM" id="SSF53474">
    <property type="entry name" value="alpha/beta-Hydrolases"/>
    <property type="match status" value="1"/>
</dbReference>
<evidence type="ECO:0000256" key="3">
    <source>
        <dbReference type="ARBA" id="ARBA00014923"/>
    </source>
</evidence>
<dbReference type="InterPro" id="IPR029058">
    <property type="entry name" value="AB_hydrolase_fold"/>
</dbReference>
<sequence>MSTTNAIRVAARVQPAKHAIIFLHGLGDTGSGWSFLAEYLQRDPAFKYSNFVFPNAPVMPITANGNYPMPAWFDIREWSEIQSNPDVEGFIKTMDLVRTLVDEQIRSGIPSENIVVGGFSQGAALALASAVSLPTKIGGFVALSGFGYVNDKLLEIKNAVNQKTPIFHGHGDEDPIVSLRMGRLARTFFRDSCELSNYTMKEYKGMAHSTCPEEIQDLVAFLHNAMKV</sequence>
<evidence type="ECO:0000256" key="9">
    <source>
        <dbReference type="ARBA" id="ARBA00047337"/>
    </source>
</evidence>
<protein>
    <recommendedName>
        <fullName evidence="3">Acyl-protein thioesterase 1</fullName>
        <ecNumber evidence="2">3.1.2.22</ecNumber>
    </recommendedName>
    <alternativeName>
        <fullName evidence="8">Palmitoyl-protein hydrolase</fullName>
    </alternativeName>
</protein>
<dbReference type="Pfam" id="PF02230">
    <property type="entry name" value="Abhydrolase_2"/>
    <property type="match status" value="1"/>
</dbReference>
<evidence type="ECO:0000256" key="6">
    <source>
        <dbReference type="ARBA" id="ARBA00022832"/>
    </source>
</evidence>
<evidence type="ECO:0000313" key="11">
    <source>
        <dbReference type="EMBL" id="SCU82910.1"/>
    </source>
</evidence>
<evidence type="ECO:0000256" key="8">
    <source>
        <dbReference type="ARBA" id="ARBA00031195"/>
    </source>
</evidence>
<dbReference type="GO" id="GO:0052689">
    <property type="term" value="F:carboxylic ester hydrolase activity"/>
    <property type="evidence" value="ECO:0007669"/>
    <property type="project" value="UniProtKB-KW"/>
</dbReference>
<evidence type="ECO:0000313" key="12">
    <source>
        <dbReference type="Proteomes" id="UP000190274"/>
    </source>
</evidence>
<dbReference type="GO" id="GO:0008474">
    <property type="term" value="F:palmitoyl-(protein) hydrolase activity"/>
    <property type="evidence" value="ECO:0007669"/>
    <property type="project" value="UniProtKB-EC"/>
</dbReference>
<name>A0A1G4J0A2_9SACH</name>
<dbReference type="OrthoDB" id="2418081at2759"/>
<dbReference type="AlphaFoldDB" id="A0A1G4J0A2"/>
<evidence type="ECO:0000256" key="4">
    <source>
        <dbReference type="ARBA" id="ARBA00022487"/>
    </source>
</evidence>
<evidence type="ECO:0000256" key="1">
    <source>
        <dbReference type="ARBA" id="ARBA00006499"/>
    </source>
</evidence>
<comment type="similarity">
    <text evidence="1">Belongs to the AB hydrolase superfamily. AB hydrolase 2 family.</text>
</comment>
<dbReference type="InterPro" id="IPR050565">
    <property type="entry name" value="LYPA1-2/EST-like"/>
</dbReference>
<dbReference type="InterPro" id="IPR003140">
    <property type="entry name" value="PLipase/COase/thioEstase"/>
</dbReference>
<dbReference type="PANTHER" id="PTHR10655">
    <property type="entry name" value="LYSOPHOSPHOLIPASE-RELATED"/>
    <property type="match status" value="1"/>
</dbReference>
<keyword evidence="4" id="KW-0719">Serine esterase</keyword>
<evidence type="ECO:0000256" key="5">
    <source>
        <dbReference type="ARBA" id="ARBA00022801"/>
    </source>
</evidence>
<reference evidence="12" key="1">
    <citation type="submission" date="2016-03" db="EMBL/GenBank/DDBJ databases">
        <authorList>
            <person name="Devillers H."/>
        </authorList>
    </citation>
    <scope>NUCLEOTIDE SEQUENCE [LARGE SCALE GENOMIC DNA]</scope>
</reference>
<keyword evidence="6" id="KW-0276">Fatty acid metabolism</keyword>
<comment type="catalytic activity">
    <reaction evidence="9">
        <text>S-hexadecanoyl-L-cysteinyl-[protein] + H2O = L-cysteinyl-[protein] + hexadecanoate + H(+)</text>
        <dbReference type="Rhea" id="RHEA:19233"/>
        <dbReference type="Rhea" id="RHEA-COMP:10131"/>
        <dbReference type="Rhea" id="RHEA-COMP:11032"/>
        <dbReference type="ChEBI" id="CHEBI:7896"/>
        <dbReference type="ChEBI" id="CHEBI:15377"/>
        <dbReference type="ChEBI" id="CHEBI:15378"/>
        <dbReference type="ChEBI" id="CHEBI:29950"/>
        <dbReference type="ChEBI" id="CHEBI:74151"/>
        <dbReference type="EC" id="3.1.2.22"/>
    </reaction>
</comment>
<gene>
    <name evidence="11" type="ORF">LADA_0C08636G</name>
</gene>
<proteinExistence type="inferred from homology"/>
<dbReference type="Gene3D" id="3.40.50.1820">
    <property type="entry name" value="alpha/beta hydrolase"/>
    <property type="match status" value="1"/>
</dbReference>
<dbReference type="GO" id="GO:0006631">
    <property type="term" value="P:fatty acid metabolic process"/>
    <property type="evidence" value="ECO:0007669"/>
    <property type="project" value="UniProtKB-KW"/>
</dbReference>
<dbReference type="GO" id="GO:0005737">
    <property type="term" value="C:cytoplasm"/>
    <property type="evidence" value="ECO:0007669"/>
    <property type="project" value="TreeGrafter"/>
</dbReference>
<evidence type="ECO:0000259" key="10">
    <source>
        <dbReference type="Pfam" id="PF02230"/>
    </source>
</evidence>
<dbReference type="EC" id="3.1.2.22" evidence="2"/>
<dbReference type="EMBL" id="LT598459">
    <property type="protein sequence ID" value="SCU82910.1"/>
    <property type="molecule type" value="Genomic_DNA"/>
</dbReference>
<evidence type="ECO:0000256" key="2">
    <source>
        <dbReference type="ARBA" id="ARBA00012423"/>
    </source>
</evidence>
<organism evidence="11 12">
    <name type="scientific">Lachancea dasiensis</name>
    <dbReference type="NCBI Taxonomy" id="1072105"/>
    <lineage>
        <taxon>Eukaryota</taxon>
        <taxon>Fungi</taxon>
        <taxon>Dikarya</taxon>
        <taxon>Ascomycota</taxon>
        <taxon>Saccharomycotina</taxon>
        <taxon>Saccharomycetes</taxon>
        <taxon>Saccharomycetales</taxon>
        <taxon>Saccharomycetaceae</taxon>
        <taxon>Lachancea</taxon>
    </lineage>
</organism>
<accession>A0A1G4J0A2</accession>
<keyword evidence="6" id="KW-0443">Lipid metabolism</keyword>
<comment type="function">
    <text evidence="7">Hydrolyzes fatty acids from S-acylated cysteine residues in proteins with a strong preference for palmitoylated G-alpha proteins over other acyl substrates. Mediates the deacylation of G-alpha proteins such as GPA1 in vivo, but has weak or no activity toward palmitoylated Ras proteins. Has weak lysophospholipase activity in vitro; however such activity may not exist in vivo.</text>
</comment>
<keyword evidence="12" id="KW-1185">Reference proteome</keyword>
<dbReference type="STRING" id="1266660.A0A1G4J0A2"/>
<keyword evidence="5" id="KW-0378">Hydrolase</keyword>
<dbReference type="PANTHER" id="PTHR10655:SF17">
    <property type="entry name" value="LYSOPHOSPHOLIPASE-LIKE PROTEIN 1"/>
    <property type="match status" value="1"/>
</dbReference>
<evidence type="ECO:0000256" key="7">
    <source>
        <dbReference type="ARBA" id="ARBA00029392"/>
    </source>
</evidence>
<feature type="domain" description="Phospholipase/carboxylesterase/thioesterase" evidence="10">
    <location>
        <begin position="7"/>
        <end position="223"/>
    </location>
</feature>
<dbReference type="Proteomes" id="UP000190274">
    <property type="component" value="Chromosome C"/>
</dbReference>